<protein>
    <submittedName>
        <fullName evidence="10">ABC transporter permease</fullName>
    </submittedName>
</protein>
<evidence type="ECO:0000259" key="8">
    <source>
        <dbReference type="Pfam" id="PF02687"/>
    </source>
</evidence>
<dbReference type="PANTHER" id="PTHR30572">
    <property type="entry name" value="MEMBRANE COMPONENT OF TRANSPORTER-RELATED"/>
    <property type="match status" value="1"/>
</dbReference>
<feature type="domain" description="ABC3 transporter permease C-terminal" evidence="8">
    <location>
        <begin position="676"/>
        <end position="789"/>
    </location>
</feature>
<evidence type="ECO:0000313" key="10">
    <source>
        <dbReference type="EMBL" id="RIJ48234.1"/>
    </source>
</evidence>
<feature type="transmembrane region" description="Helical" evidence="7">
    <location>
        <begin position="277"/>
        <end position="296"/>
    </location>
</feature>
<dbReference type="Pfam" id="PF12704">
    <property type="entry name" value="MacB_PCD"/>
    <property type="match status" value="1"/>
</dbReference>
<gene>
    <name evidence="10" type="ORF">D1614_10905</name>
</gene>
<evidence type="ECO:0000313" key="11">
    <source>
        <dbReference type="Proteomes" id="UP000265926"/>
    </source>
</evidence>
<dbReference type="EMBL" id="QWGR01000005">
    <property type="protein sequence ID" value="RIJ48234.1"/>
    <property type="molecule type" value="Genomic_DNA"/>
</dbReference>
<dbReference type="InterPro" id="IPR050250">
    <property type="entry name" value="Macrolide_Exporter_MacB"/>
</dbReference>
<feature type="transmembrane region" description="Helical" evidence="7">
    <location>
        <begin position="673"/>
        <end position="697"/>
    </location>
</feature>
<feature type="transmembrane region" description="Helical" evidence="7">
    <location>
        <begin position="756"/>
        <end position="777"/>
    </location>
</feature>
<feature type="transmembrane region" description="Helical" evidence="7">
    <location>
        <begin position="21"/>
        <end position="38"/>
    </location>
</feature>
<dbReference type="GO" id="GO:0022857">
    <property type="term" value="F:transmembrane transporter activity"/>
    <property type="evidence" value="ECO:0007669"/>
    <property type="project" value="TreeGrafter"/>
</dbReference>
<evidence type="ECO:0000256" key="5">
    <source>
        <dbReference type="ARBA" id="ARBA00023136"/>
    </source>
</evidence>
<evidence type="ECO:0000256" key="1">
    <source>
        <dbReference type="ARBA" id="ARBA00004651"/>
    </source>
</evidence>
<dbReference type="InterPro" id="IPR025857">
    <property type="entry name" value="MacB_PCD"/>
</dbReference>
<evidence type="ECO:0000256" key="2">
    <source>
        <dbReference type="ARBA" id="ARBA00022475"/>
    </source>
</evidence>
<dbReference type="RefSeq" id="WP_119437965.1">
    <property type="nucleotide sequence ID" value="NZ_QWGR01000005.1"/>
</dbReference>
<name>A0A399SZK0_9BACT</name>
<comment type="caution">
    <text evidence="10">The sequence shown here is derived from an EMBL/GenBank/DDBJ whole genome shotgun (WGS) entry which is preliminary data.</text>
</comment>
<feature type="transmembrane region" description="Helical" evidence="7">
    <location>
        <begin position="725"/>
        <end position="744"/>
    </location>
</feature>
<evidence type="ECO:0000256" key="6">
    <source>
        <dbReference type="ARBA" id="ARBA00038076"/>
    </source>
</evidence>
<dbReference type="GO" id="GO:0005886">
    <property type="term" value="C:plasma membrane"/>
    <property type="evidence" value="ECO:0007669"/>
    <property type="project" value="UniProtKB-SubCell"/>
</dbReference>
<keyword evidence="2" id="KW-1003">Cell membrane</keyword>
<dbReference type="Proteomes" id="UP000265926">
    <property type="component" value="Unassembled WGS sequence"/>
</dbReference>
<feature type="transmembrane region" description="Helical" evidence="7">
    <location>
        <begin position="332"/>
        <end position="354"/>
    </location>
</feature>
<accession>A0A399SZK0</accession>
<reference evidence="10 11" key="1">
    <citation type="submission" date="2018-08" db="EMBL/GenBank/DDBJ databases">
        <title>Pallidiluteibacterium maritimus gen. nov., sp. nov., isolated from coastal sediment.</title>
        <authorList>
            <person name="Zhou L.Y."/>
        </authorList>
    </citation>
    <scope>NUCLEOTIDE SEQUENCE [LARGE SCALE GENOMIC DNA]</scope>
    <source>
        <strain evidence="10 11">XSD2</strain>
    </source>
</reference>
<dbReference type="PANTHER" id="PTHR30572:SF4">
    <property type="entry name" value="ABC TRANSPORTER PERMEASE YTRF"/>
    <property type="match status" value="1"/>
</dbReference>
<keyword evidence="4 7" id="KW-1133">Transmembrane helix</keyword>
<evidence type="ECO:0000259" key="9">
    <source>
        <dbReference type="Pfam" id="PF12704"/>
    </source>
</evidence>
<evidence type="ECO:0000256" key="4">
    <source>
        <dbReference type="ARBA" id="ARBA00022989"/>
    </source>
</evidence>
<evidence type="ECO:0000256" key="3">
    <source>
        <dbReference type="ARBA" id="ARBA00022692"/>
    </source>
</evidence>
<feature type="domain" description="MacB-like periplasmic core" evidence="9">
    <location>
        <begin position="20"/>
        <end position="228"/>
    </location>
</feature>
<comment type="similarity">
    <text evidence="6">Belongs to the ABC-4 integral membrane protein family.</text>
</comment>
<dbReference type="AlphaFoldDB" id="A0A399SZK0"/>
<organism evidence="10 11">
    <name type="scientific">Maribellus luteus</name>
    <dbReference type="NCBI Taxonomy" id="2305463"/>
    <lineage>
        <taxon>Bacteria</taxon>
        <taxon>Pseudomonadati</taxon>
        <taxon>Bacteroidota</taxon>
        <taxon>Bacteroidia</taxon>
        <taxon>Marinilabiliales</taxon>
        <taxon>Prolixibacteraceae</taxon>
        <taxon>Maribellus</taxon>
    </lineage>
</organism>
<proteinExistence type="inferred from homology"/>
<keyword evidence="3 7" id="KW-0812">Transmembrane</keyword>
<feature type="transmembrane region" description="Helical" evidence="7">
    <location>
        <begin position="366"/>
        <end position="389"/>
    </location>
</feature>
<keyword evidence="5 7" id="KW-0472">Membrane</keyword>
<feature type="transmembrane region" description="Helical" evidence="7">
    <location>
        <begin position="410"/>
        <end position="434"/>
    </location>
</feature>
<dbReference type="InterPro" id="IPR003838">
    <property type="entry name" value="ABC3_permease_C"/>
</dbReference>
<keyword evidence="11" id="KW-1185">Reference proteome</keyword>
<dbReference type="OrthoDB" id="905059at2"/>
<comment type="subcellular location">
    <subcellularLocation>
        <location evidence="1">Cell membrane</location>
        <topology evidence="1">Multi-pass membrane protein</topology>
    </subcellularLocation>
</comment>
<dbReference type="Pfam" id="PF02687">
    <property type="entry name" value="FtsX"/>
    <property type="match status" value="1"/>
</dbReference>
<evidence type="ECO:0000256" key="7">
    <source>
        <dbReference type="SAM" id="Phobius"/>
    </source>
</evidence>
<sequence>MLFQFVVRNFKKRPFLNFIKVLGLALGLSGILFIALFLKNELTYDAFHSKADRIYRFTVTNPTYFGNNHFARVYNSEQVPDLADNFSGIENYVRLAPMRGGVVMHNEQYYSINEAFVCDSTFFEVFDATLLVGDKNSVLEEPGSMVITRSFAQKVFGKADPVGKTISLPAGQFYADRTDFTVKGVMKDFPQNSHFHPELITTPAQGEITWWAFTYLLLKPNASPEPISAGYAAFLAKVSGQNENEIKSTAFLQNITDIHLHSDKLREIESNGNMTNIYVLAIAALILLLISMSNYASLNLGMSGFNANFVAINRVLGSTPHMNLKYFFAESLFIVLSSVFIAFLLAVPVNAIIWKNFGMNLFHGNSVLMVVVVVLFSVLGVLAGLQPMLRQSIEKMYRPDRNLFQRNNISVSRGIIITQYTFAIVLIVAVIVIARQTNFALDNSMGAQDDNLICFESVHASVQEKFELFKEELLKHPAIESVSAMMEPPGGEANDMFGYELEGLEPSDDQQQSRIGVFPCDYSFAEIFKLEFLGGQNFTDNNADVEGSGEYIINETAMHLLKSTSAADIVGKSFRLNSPNPGIQLPAGKITGVVKDFHLSSMKKKVGPLVMFKRDKLWLLNFVVAYRPGMRGEALADVQSVWKDLFPAYPFSYEHVGALYRNVYRTELLQARLLSIFTIISIFISSMGLLGISLLVAQQRVKEIGIRKVNGARVSEILSMLNRSFVKWVIIAFVIATPLAWLAMDKWLESFAYKTGVSWWIFVLAGLLTLGIALLTVSVQSWKAATRNPVEALRYE</sequence>